<evidence type="ECO:0000313" key="1">
    <source>
        <dbReference type="EMBL" id="MPM55548.1"/>
    </source>
</evidence>
<gene>
    <name evidence="1" type="ORF">SDC9_102345</name>
</gene>
<dbReference type="AlphaFoldDB" id="A0A645AS07"/>
<dbReference type="EMBL" id="VSSQ01015322">
    <property type="protein sequence ID" value="MPM55548.1"/>
    <property type="molecule type" value="Genomic_DNA"/>
</dbReference>
<organism evidence="1">
    <name type="scientific">bioreactor metagenome</name>
    <dbReference type="NCBI Taxonomy" id="1076179"/>
    <lineage>
        <taxon>unclassified sequences</taxon>
        <taxon>metagenomes</taxon>
        <taxon>ecological metagenomes</taxon>
    </lineage>
</organism>
<accession>A0A645AS07</accession>
<sequence length="67" mass="7257">MRAICQDSKRCVRCAGTADIRSKQAAAHCSDTGVGGLSAALLLFDHFPKETQLYKLMSTKLEEAITV</sequence>
<reference evidence="1" key="1">
    <citation type="submission" date="2019-08" db="EMBL/GenBank/DDBJ databases">
        <authorList>
            <person name="Kucharzyk K."/>
            <person name="Murdoch R.W."/>
            <person name="Higgins S."/>
            <person name="Loffler F."/>
        </authorList>
    </citation>
    <scope>NUCLEOTIDE SEQUENCE</scope>
</reference>
<protein>
    <submittedName>
        <fullName evidence="1">Uncharacterized protein</fullName>
    </submittedName>
</protein>
<comment type="caution">
    <text evidence="1">The sequence shown here is derived from an EMBL/GenBank/DDBJ whole genome shotgun (WGS) entry which is preliminary data.</text>
</comment>
<proteinExistence type="predicted"/>
<name>A0A645AS07_9ZZZZ</name>